<evidence type="ECO:0000313" key="8">
    <source>
        <dbReference type="Proteomes" id="UP000584663"/>
    </source>
</evidence>
<sequence>MTLTDKVDLPMPQIPRTGSFDSTLALLREGYDFISNRCARYGSNAFETRLMLRRVTCVTGEEAARMFYEPGRFTRRGAIPQPTLRLLQDVGSVATLDGEKHRHRKAMFLSLMTPTSVRQIGEIFINEWQRRLPQWEAKERIVLFQEIQPILCSAVARWAGTPLRGKELEARTREFAAMIDGAGSAGPRQWRGAWLRRRTERWGRRVIDEIRSGARAVPDESPAAVIARHRDLSGHPLSTSDAAVELINLLRPTFAVDRFIVFAALALVEHPDARAFVTGGENERLEAFAQEVRRYYPFFPVVGGRALEPFGWRGRGFRKGDWVLLDLYGTNHDERIWEDPNSFRPKRFLEWDNNPYSFIPQGGGDVRSNHRCPGEPITVEIIKRAIDMLANRLDYDLPPQDLSVSRSRMPAVPKSRLVITNVRPRN</sequence>
<evidence type="ECO:0000256" key="4">
    <source>
        <dbReference type="ARBA" id="ARBA00023004"/>
    </source>
</evidence>
<dbReference type="RefSeq" id="WP_221239015.1">
    <property type="nucleotide sequence ID" value="NZ_JACHNX010000023.1"/>
</dbReference>
<comment type="similarity">
    <text evidence="1">Belongs to the cytochrome P450 family.</text>
</comment>
<protein>
    <submittedName>
        <fullName evidence="7">Cytochrome P450</fullName>
    </submittedName>
    <submittedName>
        <fullName evidence="6">Fatty-acid peroxygenase</fullName>
        <ecNumber evidence="6">1.11.2.4</ecNumber>
    </submittedName>
</protein>
<dbReference type="GO" id="GO:0016705">
    <property type="term" value="F:oxidoreductase activity, acting on paired donors, with incorporation or reduction of molecular oxygen"/>
    <property type="evidence" value="ECO:0007669"/>
    <property type="project" value="InterPro"/>
</dbReference>
<evidence type="ECO:0000313" key="7">
    <source>
        <dbReference type="EMBL" id="MBN3557020.1"/>
    </source>
</evidence>
<evidence type="ECO:0000313" key="9">
    <source>
        <dbReference type="Proteomes" id="UP000704529"/>
    </source>
</evidence>
<dbReference type="EMBL" id="JAFHKU010000097">
    <property type="protein sequence ID" value="MBN3557020.1"/>
    <property type="molecule type" value="Genomic_DNA"/>
</dbReference>
<keyword evidence="6" id="KW-0560">Oxidoreductase</keyword>
<evidence type="ECO:0000313" key="6">
    <source>
        <dbReference type="EMBL" id="MBB4611273.1"/>
    </source>
</evidence>
<dbReference type="PRINTS" id="PR00463">
    <property type="entry name" value="EP450I"/>
</dbReference>
<dbReference type="InterPro" id="IPR036396">
    <property type="entry name" value="Cyt_P450_sf"/>
</dbReference>
<dbReference type="PANTHER" id="PTHR24304">
    <property type="entry name" value="CYTOCHROME P450 FAMILY 7"/>
    <property type="match status" value="1"/>
</dbReference>
<dbReference type="EC" id="1.11.2.4" evidence="6"/>
<evidence type="ECO:0000256" key="1">
    <source>
        <dbReference type="ARBA" id="ARBA00010617"/>
    </source>
</evidence>
<dbReference type="InterPro" id="IPR001128">
    <property type="entry name" value="Cyt_P450"/>
</dbReference>
<comment type="cofactor">
    <cofactor evidence="5">
        <name>heme</name>
        <dbReference type="ChEBI" id="CHEBI:30413"/>
    </cofactor>
</comment>
<reference evidence="7" key="2">
    <citation type="submission" date="2021-01" db="EMBL/GenBank/DDBJ databases">
        <title>Genome Sequencing of Type Strains.</title>
        <authorList>
            <person name="Lemaire J.F."/>
            <person name="Inderbitzin P."/>
            <person name="Collins S.B."/>
            <person name="Wespe N."/>
            <person name="Knight-Connoni V."/>
        </authorList>
    </citation>
    <scope>NUCLEOTIDE SEQUENCE</scope>
    <source>
        <strain evidence="7">DSM 14562</strain>
    </source>
</reference>
<dbReference type="Pfam" id="PF00067">
    <property type="entry name" value="p450"/>
    <property type="match status" value="1"/>
</dbReference>
<keyword evidence="6" id="KW-0575">Peroxidase</keyword>
<keyword evidence="2 5" id="KW-0349">Heme</keyword>
<evidence type="ECO:0000256" key="5">
    <source>
        <dbReference type="PIRSR" id="PIRSR602401-1"/>
    </source>
</evidence>
<gene>
    <name evidence="6" type="ORF">GGQ89_003519</name>
    <name evidence="7" type="ORF">JYA60_02070</name>
</gene>
<dbReference type="GO" id="GO:0004497">
    <property type="term" value="F:monooxygenase activity"/>
    <property type="evidence" value="ECO:0007669"/>
    <property type="project" value="InterPro"/>
</dbReference>
<dbReference type="SUPFAM" id="SSF48264">
    <property type="entry name" value="Cytochrome P450"/>
    <property type="match status" value="1"/>
</dbReference>
<dbReference type="AlphaFoldDB" id="A0AA41DED7"/>
<evidence type="ECO:0000256" key="3">
    <source>
        <dbReference type="ARBA" id="ARBA00022723"/>
    </source>
</evidence>
<dbReference type="PANTHER" id="PTHR24304:SF2">
    <property type="entry name" value="24-HYDROXYCHOLESTEROL 7-ALPHA-HYDROXYLASE"/>
    <property type="match status" value="1"/>
</dbReference>
<comment type="caution">
    <text evidence="7">The sequence shown here is derived from an EMBL/GenBank/DDBJ whole genome shotgun (WGS) entry which is preliminary data.</text>
</comment>
<keyword evidence="3 5" id="KW-0479">Metal-binding</keyword>
<dbReference type="EMBL" id="JACHNX010000023">
    <property type="protein sequence ID" value="MBB4611273.1"/>
    <property type="molecule type" value="Genomic_DNA"/>
</dbReference>
<name>A0AA41DED7_9SPHN</name>
<dbReference type="GO" id="GO:0005506">
    <property type="term" value="F:iron ion binding"/>
    <property type="evidence" value="ECO:0007669"/>
    <property type="project" value="InterPro"/>
</dbReference>
<feature type="binding site" description="axial binding residue" evidence="5">
    <location>
        <position position="372"/>
    </location>
    <ligand>
        <name>heme</name>
        <dbReference type="ChEBI" id="CHEBI:30413"/>
    </ligand>
    <ligandPart>
        <name>Fe</name>
        <dbReference type="ChEBI" id="CHEBI:18248"/>
    </ligandPart>
</feature>
<dbReference type="Proteomes" id="UP000704529">
    <property type="component" value="Unassembled WGS sequence"/>
</dbReference>
<dbReference type="Proteomes" id="UP000584663">
    <property type="component" value="Unassembled WGS sequence"/>
</dbReference>
<keyword evidence="4 5" id="KW-0408">Iron</keyword>
<dbReference type="InterPro" id="IPR002401">
    <property type="entry name" value="Cyt_P450_E_grp-I"/>
</dbReference>
<dbReference type="CDD" id="cd11067">
    <property type="entry name" value="CYP152"/>
    <property type="match status" value="1"/>
</dbReference>
<accession>A0AA41DED7</accession>
<organism evidence="7 9">
    <name type="scientific">Sphingomonas yabuuchiae</name>
    <dbReference type="NCBI Taxonomy" id="172044"/>
    <lineage>
        <taxon>Bacteria</taxon>
        <taxon>Pseudomonadati</taxon>
        <taxon>Pseudomonadota</taxon>
        <taxon>Alphaproteobacteria</taxon>
        <taxon>Sphingomonadales</taxon>
        <taxon>Sphingomonadaceae</taxon>
        <taxon>Sphingomonas</taxon>
    </lineage>
</organism>
<dbReference type="GO" id="GO:0004601">
    <property type="term" value="F:peroxidase activity"/>
    <property type="evidence" value="ECO:0007669"/>
    <property type="project" value="UniProtKB-KW"/>
</dbReference>
<evidence type="ECO:0000256" key="2">
    <source>
        <dbReference type="ARBA" id="ARBA00022617"/>
    </source>
</evidence>
<reference evidence="6 8" key="1">
    <citation type="submission" date="2020-08" db="EMBL/GenBank/DDBJ databases">
        <title>Genomic Encyclopedia of Type Strains, Phase IV (KMG-IV): sequencing the most valuable type-strain genomes for metagenomic binning, comparative biology and taxonomic classification.</title>
        <authorList>
            <person name="Goeker M."/>
        </authorList>
    </citation>
    <scope>NUCLEOTIDE SEQUENCE [LARGE SCALE GENOMIC DNA]</scope>
    <source>
        <strain evidence="6 8">DSM 14562</strain>
    </source>
</reference>
<dbReference type="InterPro" id="IPR050529">
    <property type="entry name" value="CYP450_sterol_14alpha_dmase"/>
</dbReference>
<proteinExistence type="inferred from homology"/>
<dbReference type="Gene3D" id="1.10.630.10">
    <property type="entry name" value="Cytochrome P450"/>
    <property type="match status" value="1"/>
</dbReference>
<dbReference type="GO" id="GO:0020037">
    <property type="term" value="F:heme binding"/>
    <property type="evidence" value="ECO:0007669"/>
    <property type="project" value="InterPro"/>
</dbReference>
<keyword evidence="8" id="KW-1185">Reference proteome</keyword>